<dbReference type="GeneID" id="14911870"/>
<dbReference type="Proteomes" id="UP000011083">
    <property type="component" value="Unassembled WGS sequence"/>
</dbReference>
<dbReference type="Gene3D" id="3.40.50.300">
    <property type="entry name" value="P-loop containing nucleotide triphosphate hydrolases"/>
    <property type="match status" value="1"/>
</dbReference>
<organism evidence="1 2">
    <name type="scientific">Acanthamoeba castellanii (strain ATCC 30010 / Neff)</name>
    <dbReference type="NCBI Taxonomy" id="1257118"/>
    <lineage>
        <taxon>Eukaryota</taxon>
        <taxon>Amoebozoa</taxon>
        <taxon>Discosea</taxon>
        <taxon>Longamoebia</taxon>
        <taxon>Centramoebida</taxon>
        <taxon>Acanthamoebidae</taxon>
        <taxon>Acanthamoeba</taxon>
    </lineage>
</organism>
<proteinExistence type="predicted"/>
<dbReference type="VEuPathDB" id="AmoebaDB:ACA1_121440"/>
<dbReference type="AlphaFoldDB" id="L8GEI3"/>
<keyword evidence="2" id="KW-1185">Reference proteome</keyword>
<dbReference type="OMA" id="PMALEEY"/>
<evidence type="ECO:0000313" key="1">
    <source>
        <dbReference type="EMBL" id="ELR11437.1"/>
    </source>
</evidence>
<dbReference type="KEGG" id="acan:ACA1_121440"/>
<gene>
    <name evidence="1" type="ORF">ACA1_121440</name>
</gene>
<dbReference type="EMBL" id="KB008151">
    <property type="protein sequence ID" value="ELR11437.1"/>
    <property type="molecule type" value="Genomic_DNA"/>
</dbReference>
<evidence type="ECO:0000313" key="2">
    <source>
        <dbReference type="Proteomes" id="UP000011083"/>
    </source>
</evidence>
<accession>L8GEI3</accession>
<protein>
    <submittedName>
        <fullName evidence="1">Uncharacterized protein</fullName>
    </submittedName>
</protein>
<name>L8GEI3_ACACF</name>
<dbReference type="RefSeq" id="XP_004333450.1">
    <property type="nucleotide sequence ID" value="XM_004333402.1"/>
</dbReference>
<sequence>MPEFNPVHTSSSGSLFGDVRTEYAKICKRLLVGRHHRKDAREVHAPKRTEPDLLERKIYGGKYTVKQYDYGNVIRKVINDQRKEEEGRKKLRLGAPMALEEYYSPYIETGFSLVDGDKKLKDLRAALCKLDGLGFRRSLHQIAFHEAFIAACIAQIYGKDFLRHLVRITQENGFSDLRSEIGVVCPRRWGKTTAVSMFAAAFMWTQPDAEICIYSVARRASAMLLLKVLQMVKKLSGDDESIIVTMNQEELRIKTINGGTAVCRSYPGLPKGLMV</sequence>
<dbReference type="InterPro" id="IPR027417">
    <property type="entry name" value="P-loop_NTPase"/>
</dbReference>
<reference evidence="1 2" key="1">
    <citation type="journal article" date="2013" name="Genome Biol.">
        <title>Genome of Acanthamoeba castellanii highlights extensive lateral gene transfer and early evolution of tyrosine kinase signaling.</title>
        <authorList>
            <person name="Clarke M."/>
            <person name="Lohan A.J."/>
            <person name="Liu B."/>
            <person name="Lagkouvardos I."/>
            <person name="Roy S."/>
            <person name="Zafar N."/>
            <person name="Bertelli C."/>
            <person name="Schilde C."/>
            <person name="Kianianmomeni A."/>
            <person name="Burglin T.R."/>
            <person name="Frech C."/>
            <person name="Turcotte B."/>
            <person name="Kopec K.O."/>
            <person name="Synnott J.M."/>
            <person name="Choo C."/>
            <person name="Paponov I."/>
            <person name="Finkler A."/>
            <person name="Soon Heng Tan C."/>
            <person name="Hutchins A.P."/>
            <person name="Weinmeier T."/>
            <person name="Rattei T."/>
            <person name="Chu J.S."/>
            <person name="Gimenez G."/>
            <person name="Irimia M."/>
            <person name="Rigden D.J."/>
            <person name="Fitzpatrick D.A."/>
            <person name="Lorenzo-Morales J."/>
            <person name="Bateman A."/>
            <person name="Chiu C.H."/>
            <person name="Tang P."/>
            <person name="Hegemann P."/>
            <person name="Fromm H."/>
            <person name="Raoult D."/>
            <person name="Greub G."/>
            <person name="Miranda-Saavedra D."/>
            <person name="Chen N."/>
            <person name="Nash P."/>
            <person name="Ginger M.L."/>
            <person name="Horn M."/>
            <person name="Schaap P."/>
            <person name="Caler L."/>
            <person name="Loftus B."/>
        </authorList>
    </citation>
    <scope>NUCLEOTIDE SEQUENCE [LARGE SCALE GENOMIC DNA]</scope>
    <source>
        <strain evidence="1 2">Neff</strain>
    </source>
</reference>